<proteinExistence type="predicted"/>
<accession>A0AAW7QVC1</accession>
<dbReference type="EMBL" id="JAGGJC010000001">
    <property type="protein sequence ID" value="MDN7128404.1"/>
    <property type="molecule type" value="Genomic_DNA"/>
</dbReference>
<dbReference type="EMBL" id="JAGGJB010000002">
    <property type="protein sequence ID" value="MDN7124147.1"/>
    <property type="molecule type" value="Genomic_DNA"/>
</dbReference>
<name>A0AAW7QVC1_9GAMM</name>
<dbReference type="Proteomes" id="UP001169491">
    <property type="component" value="Unassembled WGS sequence"/>
</dbReference>
<dbReference type="InterPro" id="IPR043519">
    <property type="entry name" value="NT_sf"/>
</dbReference>
<keyword evidence="3" id="KW-1185">Reference proteome</keyword>
<organism evidence="1 4">
    <name type="scientific">Pseudidiomarina terrestris</name>
    <dbReference type="NCBI Taxonomy" id="2820060"/>
    <lineage>
        <taxon>Bacteria</taxon>
        <taxon>Pseudomonadati</taxon>
        <taxon>Pseudomonadota</taxon>
        <taxon>Gammaproteobacteria</taxon>
        <taxon>Alteromonadales</taxon>
        <taxon>Idiomarinaceae</taxon>
        <taxon>Pseudidiomarina</taxon>
    </lineage>
</organism>
<dbReference type="RefSeq" id="WP_301774253.1">
    <property type="nucleotide sequence ID" value="NZ_JAGGJB010000002.1"/>
</dbReference>
<dbReference type="SUPFAM" id="SSF81301">
    <property type="entry name" value="Nucleotidyltransferase"/>
    <property type="match status" value="1"/>
</dbReference>
<comment type="caution">
    <text evidence="1">The sequence shown here is derived from an EMBL/GenBank/DDBJ whole genome shotgun (WGS) entry which is preliminary data.</text>
</comment>
<protein>
    <recommendedName>
        <fullName evidence="5">Nucleotidyltransferase</fullName>
    </recommendedName>
</protein>
<reference evidence="3 4" key="1">
    <citation type="submission" date="2021-03" db="EMBL/GenBank/DDBJ databases">
        <title>Pseudidiomarina terrestris, a new bacterium isolated from saline soil.</title>
        <authorList>
            <person name="Galisteo C."/>
            <person name="De La Haba R."/>
            <person name="Sanchez-Porro C."/>
            <person name="Ventosa A."/>
        </authorList>
    </citation>
    <scope>NUCLEOTIDE SEQUENCE [LARGE SCALE GENOMIC DNA]</scope>
    <source>
        <strain evidence="1 4">1APP75-32.1</strain>
        <strain evidence="3">1APR75-15</strain>
        <strain evidence="2">1ASR75-15</strain>
    </source>
</reference>
<evidence type="ECO:0000313" key="3">
    <source>
        <dbReference type="Proteomes" id="UP001169491"/>
    </source>
</evidence>
<dbReference type="Gene3D" id="3.30.460.10">
    <property type="entry name" value="Beta Polymerase, domain 2"/>
    <property type="match status" value="1"/>
</dbReference>
<evidence type="ECO:0000313" key="2">
    <source>
        <dbReference type="EMBL" id="MDN7128404.1"/>
    </source>
</evidence>
<sequence length="250" mass="27734">MSTDDYIRSVLAKYAVNIAGAESAGNVLYPIIQRWAGNALVQAEFSGSLAKGTAVTLSTDADIFISLSSSTPDTLENIYNTLCNAVASAGYPIKRQNVSVGTSVNGFKIDLVPGRRQSANGNDHSLWKDRSMTWTKTNIQTHIGIVSKSRRLEEIRAVKIWRNLHGLEFPSIYLELVVIEALRNARVGNLASNLSMVLEYLRDSFERVRFIDPANTNNIISDDLSLVQKQKIGRQAGISRQMLNYNQVVW</sequence>
<dbReference type="Proteomes" id="UP001169492">
    <property type="component" value="Unassembled WGS sequence"/>
</dbReference>
<evidence type="ECO:0000313" key="1">
    <source>
        <dbReference type="EMBL" id="MDN7124147.1"/>
    </source>
</evidence>
<evidence type="ECO:0008006" key="5">
    <source>
        <dbReference type="Google" id="ProtNLM"/>
    </source>
</evidence>
<evidence type="ECO:0000313" key="4">
    <source>
        <dbReference type="Proteomes" id="UP001169492"/>
    </source>
</evidence>
<dbReference type="AlphaFoldDB" id="A0AAW7QVC1"/>
<gene>
    <name evidence="1" type="ORF">J6I90_04580</name>
    <name evidence="2" type="ORF">J6I92_00745</name>
</gene>